<proteinExistence type="inferred from homology"/>
<comment type="subcellular location">
    <subcellularLocation>
        <location evidence="2">Cytoplasm</location>
    </subcellularLocation>
</comment>
<protein>
    <recommendedName>
        <fullName evidence="2">Putative gluconeogenesis factor</fullName>
    </recommendedName>
</protein>
<comment type="similarity">
    <text evidence="2">Belongs to the gluconeogenesis factor family.</text>
</comment>
<dbReference type="PANTHER" id="PTHR30135">
    <property type="entry name" value="UNCHARACTERIZED PROTEIN YVCK-RELATED"/>
    <property type="match status" value="1"/>
</dbReference>
<dbReference type="GO" id="GO:0005737">
    <property type="term" value="C:cytoplasm"/>
    <property type="evidence" value="ECO:0007669"/>
    <property type="project" value="UniProtKB-SubCell"/>
</dbReference>
<comment type="function">
    <text evidence="2">Required for morphogenesis under gluconeogenic growth conditions.</text>
</comment>
<dbReference type="Pfam" id="PF01933">
    <property type="entry name" value="CofD"/>
    <property type="match status" value="1"/>
</dbReference>
<reference evidence="3 4" key="1">
    <citation type="submission" date="2020-09" db="EMBL/GenBank/DDBJ databases">
        <title>Investigation of environmental microbe.</title>
        <authorList>
            <person name="Ou Y."/>
            <person name="Kang Q."/>
        </authorList>
    </citation>
    <scope>NUCLEOTIDE SEQUENCE [LARGE SCALE GENOMIC DNA]</scope>
    <source>
        <strain evidence="3 4">KJZ-9</strain>
    </source>
</reference>
<dbReference type="Proteomes" id="UP000516421">
    <property type="component" value="Chromosome"/>
</dbReference>
<keyword evidence="4" id="KW-1185">Reference proteome</keyword>
<organism evidence="3 4">
    <name type="scientific">Rothia amarae</name>
    <dbReference type="NCBI Taxonomy" id="169480"/>
    <lineage>
        <taxon>Bacteria</taxon>
        <taxon>Bacillati</taxon>
        <taxon>Actinomycetota</taxon>
        <taxon>Actinomycetes</taxon>
        <taxon>Micrococcales</taxon>
        <taxon>Micrococcaceae</taxon>
        <taxon>Rothia</taxon>
    </lineage>
</organism>
<dbReference type="GO" id="GO:0008360">
    <property type="term" value="P:regulation of cell shape"/>
    <property type="evidence" value="ECO:0007669"/>
    <property type="project" value="UniProtKB-UniRule"/>
</dbReference>
<dbReference type="InterPro" id="IPR002882">
    <property type="entry name" value="CofD"/>
</dbReference>
<dbReference type="SUPFAM" id="SSF142338">
    <property type="entry name" value="CofD-like"/>
    <property type="match status" value="1"/>
</dbReference>
<dbReference type="KEGG" id="rama:IDM48_06515"/>
<evidence type="ECO:0000313" key="4">
    <source>
        <dbReference type="Proteomes" id="UP000516421"/>
    </source>
</evidence>
<dbReference type="NCBIfam" id="TIGR01826">
    <property type="entry name" value="CofD_related"/>
    <property type="match status" value="1"/>
</dbReference>
<evidence type="ECO:0000256" key="1">
    <source>
        <dbReference type="ARBA" id="ARBA00022490"/>
    </source>
</evidence>
<gene>
    <name evidence="3" type="ORF">IDM48_06515</name>
</gene>
<evidence type="ECO:0000256" key="2">
    <source>
        <dbReference type="HAMAP-Rule" id="MF_00973"/>
    </source>
</evidence>
<sequence length="342" mass="36790">MNISPSSPEPGDIVRTPEFEVPAHLTPRVCALGGGHGLYGSLSALKHVTTDLTAVVTVADDGGSSGRLRQEFGVVPPGDLRMALSALCDDSNWGRTWRDVMQHRFTSDAPDAEGALNQHALGNLLIVTLWQLLGNTVAGLDWAGALLHARGRVLPMSCTPLVIEAQSRTLNAQGVETLEHIVGQVNVAQATEVSHVTLTPADAEACPEAVQSILDADWVILGPGSWYTSVLPHLLLPGIREALLKTSAQICLVMNLELEDKETMGLSAAEHLQILRNYAPEFRLNAVIADSDGMGEPTELEEIAAQMGAEVSWVSVRSSQDRNVHDALRLGAAYQDLFRRHI</sequence>
<name>A0A7H2BHD1_9MICC</name>
<dbReference type="EMBL" id="CP061538">
    <property type="protein sequence ID" value="QNV39077.1"/>
    <property type="molecule type" value="Genomic_DNA"/>
</dbReference>
<dbReference type="PANTHER" id="PTHR30135:SF3">
    <property type="entry name" value="GLUCONEOGENESIS FACTOR-RELATED"/>
    <property type="match status" value="1"/>
</dbReference>
<dbReference type="GO" id="GO:0043743">
    <property type="term" value="F:LPPG:FO 2-phospho-L-lactate transferase activity"/>
    <property type="evidence" value="ECO:0007669"/>
    <property type="project" value="InterPro"/>
</dbReference>
<dbReference type="RefSeq" id="WP_190616581.1">
    <property type="nucleotide sequence ID" value="NZ_CP061538.1"/>
</dbReference>
<accession>A0A7H2BHD1</accession>
<dbReference type="AlphaFoldDB" id="A0A7H2BHD1"/>
<keyword evidence="1 2" id="KW-0963">Cytoplasm</keyword>
<evidence type="ECO:0000313" key="3">
    <source>
        <dbReference type="EMBL" id="QNV39077.1"/>
    </source>
</evidence>
<dbReference type="InterPro" id="IPR010119">
    <property type="entry name" value="Gluconeogen_factor"/>
</dbReference>
<dbReference type="InterPro" id="IPR038136">
    <property type="entry name" value="CofD-like_dom_sf"/>
</dbReference>
<dbReference type="Gene3D" id="3.40.50.10680">
    <property type="entry name" value="CofD-like domains"/>
    <property type="match status" value="1"/>
</dbReference>
<dbReference type="HAMAP" id="MF_00973">
    <property type="entry name" value="Gluconeogen_factor"/>
    <property type="match status" value="1"/>
</dbReference>
<dbReference type="CDD" id="cd07187">
    <property type="entry name" value="YvcK_like"/>
    <property type="match status" value="1"/>
</dbReference>